<evidence type="ECO:0000256" key="1">
    <source>
        <dbReference type="SAM" id="Phobius"/>
    </source>
</evidence>
<organism evidence="3">
    <name type="scientific">Salmonella enterica subsp. enterica serovar Javiana</name>
    <dbReference type="NCBI Taxonomy" id="363569"/>
    <lineage>
        <taxon>Bacteria</taxon>
        <taxon>Pseudomonadati</taxon>
        <taxon>Pseudomonadota</taxon>
        <taxon>Gammaproteobacteria</taxon>
        <taxon>Enterobacterales</taxon>
        <taxon>Enterobacteriaceae</taxon>
        <taxon>Salmonella</taxon>
    </lineage>
</organism>
<dbReference type="Pfam" id="PF06904">
    <property type="entry name" value="Extensin-like_C"/>
    <property type="match status" value="1"/>
</dbReference>
<feature type="domain" description="Extensin-like C-terminal" evidence="2">
    <location>
        <begin position="64"/>
        <end position="244"/>
    </location>
</feature>
<keyword evidence="1" id="KW-0472">Membrane</keyword>
<evidence type="ECO:0000259" key="2">
    <source>
        <dbReference type="Pfam" id="PF06904"/>
    </source>
</evidence>
<proteinExistence type="predicted"/>
<dbReference type="AlphaFoldDB" id="A0A733V9T5"/>
<keyword evidence="1" id="KW-1133">Transmembrane helix</keyword>
<dbReference type="EMBL" id="DAASLT010000007">
    <property type="protein sequence ID" value="HAE6051305.1"/>
    <property type="molecule type" value="Genomic_DNA"/>
</dbReference>
<feature type="transmembrane region" description="Helical" evidence="1">
    <location>
        <begin position="16"/>
        <end position="33"/>
    </location>
</feature>
<reference evidence="3" key="1">
    <citation type="journal article" date="2018" name="Genome Biol.">
        <title>SKESA: strategic k-mer extension for scrupulous assemblies.</title>
        <authorList>
            <person name="Souvorov A."/>
            <person name="Agarwala R."/>
            <person name="Lipman D.J."/>
        </authorList>
    </citation>
    <scope>NUCLEOTIDE SEQUENCE</scope>
    <source>
        <strain evidence="3">12-2229</strain>
    </source>
</reference>
<comment type="caution">
    <text evidence="3">The sequence shown here is derived from an EMBL/GenBank/DDBJ whole genome shotgun (WGS) entry which is preliminary data.</text>
</comment>
<keyword evidence="1" id="KW-0812">Transmembrane</keyword>
<protein>
    <submittedName>
        <fullName evidence="3">Extensin family protein</fullName>
    </submittedName>
</protein>
<gene>
    <name evidence="3" type="ORF">G4I76_003105</name>
</gene>
<evidence type="ECO:0000313" key="3">
    <source>
        <dbReference type="EMBL" id="HAE6051305.1"/>
    </source>
</evidence>
<name>A0A733V9T5_SALET</name>
<reference evidence="3" key="2">
    <citation type="submission" date="2018-07" db="EMBL/GenBank/DDBJ databases">
        <authorList>
            <consortium name="NCBI Pathogen Detection Project"/>
        </authorList>
    </citation>
    <scope>NUCLEOTIDE SEQUENCE</scope>
    <source>
        <strain evidence="3">12-2229</strain>
    </source>
</reference>
<sequence length="244" mass="26988">MFMGCENGGRVRGKGFLIIVLLGGIGGLGYRYLPSYYNPFAPLQLADPPGWITTFKLQRLTLSQCRELLTAANQQGLISSQPVADSTGECPLSHVVRVRDFGQVKLSSSFLASCPLALRSALFVEQQAKPLTETWMKRRLTRIEHLGSYACRNIYHRPDARRSEHASAEALDVSAEALDVSGFQLSDGRKITVLRGWGREETGPWLRAMLNASCHYYGNGLGPDYNAAHANHFHLGMRGYGVCR</sequence>
<accession>A0A733V9T5</accession>
<dbReference type="InterPro" id="IPR009683">
    <property type="entry name" value="Extensin-like_C"/>
</dbReference>